<reference evidence="2" key="1">
    <citation type="journal article" date="2019" name="Int. J. Syst. Evol. Microbiol.">
        <title>The Global Catalogue of Microorganisms (GCM) 10K type strain sequencing project: providing services to taxonomists for standard genome sequencing and annotation.</title>
        <authorList>
            <consortium name="The Broad Institute Genomics Platform"/>
            <consortium name="The Broad Institute Genome Sequencing Center for Infectious Disease"/>
            <person name="Wu L."/>
            <person name="Ma J."/>
        </authorList>
    </citation>
    <scope>NUCLEOTIDE SEQUENCE [LARGE SCALE GENOMIC DNA]</scope>
    <source>
        <strain evidence="2">JCM 16343</strain>
    </source>
</reference>
<evidence type="ECO:0000313" key="2">
    <source>
        <dbReference type="Proteomes" id="UP001501787"/>
    </source>
</evidence>
<name>A0ABP3FKQ7_9GAMM</name>
<proteinExistence type="predicted"/>
<dbReference type="EMBL" id="BAAAFR010000005">
    <property type="protein sequence ID" value="GAA0320177.1"/>
    <property type="molecule type" value="Genomic_DNA"/>
</dbReference>
<evidence type="ECO:0000313" key="1">
    <source>
        <dbReference type="EMBL" id="GAA0320177.1"/>
    </source>
</evidence>
<organism evidence="1 2">
    <name type="scientific">Psychrobacter aestuarii</name>
    <dbReference type="NCBI Taxonomy" id="556327"/>
    <lineage>
        <taxon>Bacteria</taxon>
        <taxon>Pseudomonadati</taxon>
        <taxon>Pseudomonadota</taxon>
        <taxon>Gammaproteobacteria</taxon>
        <taxon>Moraxellales</taxon>
        <taxon>Moraxellaceae</taxon>
        <taxon>Psychrobacter</taxon>
    </lineage>
</organism>
<keyword evidence="2" id="KW-1185">Reference proteome</keyword>
<gene>
    <name evidence="1" type="ORF">GCM10009129_17350</name>
</gene>
<dbReference type="Proteomes" id="UP001501787">
    <property type="component" value="Unassembled WGS sequence"/>
</dbReference>
<comment type="caution">
    <text evidence="1">The sequence shown here is derived from an EMBL/GenBank/DDBJ whole genome shotgun (WGS) entry which is preliminary data.</text>
</comment>
<protein>
    <submittedName>
        <fullName evidence="1">Uncharacterized protein</fullName>
    </submittedName>
</protein>
<accession>A0ABP3FKQ7</accession>
<sequence length="246" mass="27133">MGIQWYIDALFLRSLRALEAVLSLPSDPNPSPAAVDTKRMDAAPLILSEVLTDAALPWQIHNCKIQQHIVTREQPLPFLYHYDSLNEALKETLPLTPALLAKFDTPMLPAEAAALLGIDSALIAAPWHVKISGTLVVFSEALQLACRLNFSNTIKETQPIYTKDAEEAVTLAFKEWQFLGRVDVLYKKEATLISIDDSELAEPITIAPTTAYQQLPAAHAISLIAALEADKAQLPWFEAVILARIQ</sequence>